<evidence type="ECO:0000256" key="7">
    <source>
        <dbReference type="ARBA" id="ARBA00038093"/>
    </source>
</evidence>
<dbReference type="InterPro" id="IPR029060">
    <property type="entry name" value="PIN-like_dom_sf"/>
</dbReference>
<evidence type="ECO:0000256" key="6">
    <source>
        <dbReference type="ARBA" id="ARBA00022842"/>
    </source>
</evidence>
<comment type="cofactor">
    <cofactor evidence="1">
        <name>Mg(2+)</name>
        <dbReference type="ChEBI" id="CHEBI:18420"/>
    </cofactor>
</comment>
<gene>
    <name evidence="9" type="ORF">GTP69_19575</name>
</gene>
<dbReference type="PANTHER" id="PTHR33653:SF1">
    <property type="entry name" value="RIBONUCLEASE VAPC2"/>
    <property type="match status" value="1"/>
</dbReference>
<evidence type="ECO:0000256" key="4">
    <source>
        <dbReference type="ARBA" id="ARBA00022723"/>
    </source>
</evidence>
<evidence type="ECO:0000256" key="1">
    <source>
        <dbReference type="ARBA" id="ARBA00001946"/>
    </source>
</evidence>
<evidence type="ECO:0000259" key="8">
    <source>
        <dbReference type="Pfam" id="PF01850"/>
    </source>
</evidence>
<evidence type="ECO:0000256" key="5">
    <source>
        <dbReference type="ARBA" id="ARBA00022801"/>
    </source>
</evidence>
<keyword evidence="2" id="KW-1277">Toxin-antitoxin system</keyword>
<keyword evidence="4" id="KW-0479">Metal-binding</keyword>
<dbReference type="Pfam" id="PF01850">
    <property type="entry name" value="PIN"/>
    <property type="match status" value="1"/>
</dbReference>
<evidence type="ECO:0000256" key="3">
    <source>
        <dbReference type="ARBA" id="ARBA00022722"/>
    </source>
</evidence>
<dbReference type="EMBL" id="WWCT01000017">
    <property type="protein sequence ID" value="MYN28610.1"/>
    <property type="molecule type" value="Genomic_DNA"/>
</dbReference>
<keyword evidence="10" id="KW-1185">Reference proteome</keyword>
<evidence type="ECO:0000313" key="10">
    <source>
        <dbReference type="Proteomes" id="UP000642144"/>
    </source>
</evidence>
<sequence>MAIFLFDTNILIDNFEGIPEAAAELSSYDDAIISSITWIEVACKMDRMQRAAFNALLAGAGIRVIHPDDNIMDRAATLRGASLATQQKIKLPDCIIRATAESQARVIITRNTKDFGSESPGVHVPYELNGGVAINIRAPLA</sequence>
<keyword evidence="5" id="KW-0378">Hydrolase</keyword>
<dbReference type="RefSeq" id="WP_161056422.1">
    <property type="nucleotide sequence ID" value="NZ_WWCT01000017.1"/>
</dbReference>
<name>A0ABW9W4L7_9BURK</name>
<dbReference type="InterPro" id="IPR002716">
    <property type="entry name" value="PIN_dom"/>
</dbReference>
<protein>
    <submittedName>
        <fullName evidence="9">PIN domain-containing protein</fullName>
    </submittedName>
</protein>
<evidence type="ECO:0000313" key="9">
    <source>
        <dbReference type="EMBL" id="MYN28610.1"/>
    </source>
</evidence>
<keyword evidence="3" id="KW-0540">Nuclease</keyword>
<dbReference type="PANTHER" id="PTHR33653">
    <property type="entry name" value="RIBONUCLEASE VAPC2"/>
    <property type="match status" value="1"/>
</dbReference>
<dbReference type="Proteomes" id="UP000642144">
    <property type="component" value="Unassembled WGS sequence"/>
</dbReference>
<feature type="domain" description="PIN" evidence="8">
    <location>
        <begin position="5"/>
        <end position="113"/>
    </location>
</feature>
<comment type="caution">
    <text evidence="9">The sequence shown here is derived from an EMBL/GenBank/DDBJ whole genome shotgun (WGS) entry which is preliminary data.</text>
</comment>
<comment type="similarity">
    <text evidence="7">Belongs to the PINc/VapC protein family.</text>
</comment>
<evidence type="ECO:0000256" key="2">
    <source>
        <dbReference type="ARBA" id="ARBA00022649"/>
    </source>
</evidence>
<dbReference type="Gene3D" id="3.40.50.1010">
    <property type="entry name" value="5'-nuclease"/>
    <property type="match status" value="1"/>
</dbReference>
<accession>A0ABW9W4L7</accession>
<organism evidence="9 10">
    <name type="scientific">Duganella levis</name>
    <dbReference type="NCBI Taxonomy" id="2692169"/>
    <lineage>
        <taxon>Bacteria</taxon>
        <taxon>Pseudomonadati</taxon>
        <taxon>Pseudomonadota</taxon>
        <taxon>Betaproteobacteria</taxon>
        <taxon>Burkholderiales</taxon>
        <taxon>Oxalobacteraceae</taxon>
        <taxon>Telluria group</taxon>
        <taxon>Duganella</taxon>
    </lineage>
</organism>
<dbReference type="InterPro" id="IPR050556">
    <property type="entry name" value="Type_II_TA_system_RNase"/>
</dbReference>
<dbReference type="SUPFAM" id="SSF88723">
    <property type="entry name" value="PIN domain-like"/>
    <property type="match status" value="1"/>
</dbReference>
<reference evidence="9 10" key="1">
    <citation type="submission" date="2019-12" db="EMBL/GenBank/DDBJ databases">
        <title>Novel species isolated from a subtropical stream in China.</title>
        <authorList>
            <person name="Lu H."/>
        </authorList>
    </citation>
    <scope>NUCLEOTIDE SEQUENCE [LARGE SCALE GENOMIC DNA]</scope>
    <source>
        <strain evidence="9 10">CY42W</strain>
    </source>
</reference>
<keyword evidence="6" id="KW-0460">Magnesium</keyword>
<proteinExistence type="inferred from homology"/>